<dbReference type="SUPFAM" id="SSF111126">
    <property type="entry name" value="Ligand-binding domain in the NO signalling and Golgi transport"/>
    <property type="match status" value="1"/>
</dbReference>
<keyword evidence="3" id="KW-1185">Reference proteome</keyword>
<proteinExistence type="inferred from homology"/>
<dbReference type="Pfam" id="PF04051">
    <property type="entry name" value="TRAPP"/>
    <property type="match status" value="1"/>
</dbReference>
<reference evidence="3" key="1">
    <citation type="journal article" date="2016" name="Nat. Commun.">
        <title>Genome analysis of three Pneumocystis species reveals adaptation mechanisms to life exclusively in mammalian hosts.</title>
        <authorList>
            <person name="Ma L."/>
            <person name="Chen Z."/>
            <person name="Huang D.W."/>
            <person name="Kutty G."/>
            <person name="Ishihara M."/>
            <person name="Wang H."/>
            <person name="Abouelleil A."/>
            <person name="Bishop L."/>
            <person name="Davey E."/>
            <person name="Deng R."/>
            <person name="Deng X."/>
            <person name="Fan L."/>
            <person name="Fantoni G."/>
            <person name="Fitzgerald M."/>
            <person name="Gogineni E."/>
            <person name="Goldberg J.M."/>
            <person name="Handley G."/>
            <person name="Hu X."/>
            <person name="Huber C."/>
            <person name="Jiao X."/>
            <person name="Jones K."/>
            <person name="Levin J.Z."/>
            <person name="Liu Y."/>
            <person name="Macdonald P."/>
            <person name="Melnikov A."/>
            <person name="Raley C."/>
            <person name="Sassi M."/>
            <person name="Sherman B.T."/>
            <person name="Song X."/>
            <person name="Sykes S."/>
            <person name="Tran B."/>
            <person name="Walsh L."/>
            <person name="Xia Y."/>
            <person name="Yang J."/>
            <person name="Young S."/>
            <person name="Zeng Q."/>
            <person name="Zheng X."/>
            <person name="Stephens R."/>
            <person name="Nusbaum C."/>
            <person name="Birren B.W."/>
            <person name="Azadi P."/>
            <person name="Lempicki R.A."/>
            <person name="Cuomo C.A."/>
            <person name="Kovacs J.A."/>
        </authorList>
    </citation>
    <scope>NUCLEOTIDE SEQUENCE [LARGE SCALE GENOMIC DNA]</scope>
    <source>
        <strain evidence="3">B80</strain>
    </source>
</reference>
<dbReference type="GO" id="GO:0005801">
    <property type="term" value="C:cis-Golgi network"/>
    <property type="evidence" value="ECO:0007669"/>
    <property type="project" value="TreeGrafter"/>
</dbReference>
<dbReference type="CDD" id="cd14944">
    <property type="entry name" value="TRAPPC6A_Trs33"/>
    <property type="match status" value="1"/>
</dbReference>
<name>A0A0W4ZCL9_PNEC8</name>
<dbReference type="GO" id="GO:0006888">
    <property type="term" value="P:endoplasmic reticulum to Golgi vesicle-mediated transport"/>
    <property type="evidence" value="ECO:0007669"/>
    <property type="project" value="TreeGrafter"/>
</dbReference>
<sequence length="193" mass="21999">MVQVDPHAMFVSSSCMDLLLIEMIPIMKRLTLVTMSSPQVPRDLSSEASSLAAIQHEDDEREAIYGKLELLGFKVGQRLVERFSQNKSRFMDPLDMIKFICKDIWMLLFKKQIDNLKTNHKGVYVLTDYSFSWFLRMSTKAGGQDAIDKAQIFLWFPCGMLRGILTNLGEQCTVIADTTNFPGCIFQIKLTNS</sequence>
<comment type="caution">
    <text evidence="2">The sequence shown here is derived from an EMBL/GenBank/DDBJ whole genome shotgun (WGS) entry which is preliminary data.</text>
</comment>
<dbReference type="InterPro" id="IPR037992">
    <property type="entry name" value="TRAPPC6/Trs33"/>
</dbReference>
<dbReference type="VEuPathDB" id="FungiDB:T552_02985"/>
<dbReference type="InterPro" id="IPR007194">
    <property type="entry name" value="TRAPP_component"/>
</dbReference>
<evidence type="ECO:0000313" key="3">
    <source>
        <dbReference type="Proteomes" id="UP000054454"/>
    </source>
</evidence>
<dbReference type="EMBL" id="LFVZ01000014">
    <property type="protein sequence ID" value="KTW26090.1"/>
    <property type="molecule type" value="Genomic_DNA"/>
</dbReference>
<evidence type="ECO:0000313" key="2">
    <source>
        <dbReference type="EMBL" id="KTW26090.1"/>
    </source>
</evidence>
<dbReference type="AlphaFoldDB" id="A0A0W4ZCL9"/>
<comment type="similarity">
    <text evidence="1">Belongs to the TRAPP small subunits family. BET3 subfamily.</text>
</comment>
<dbReference type="PANTHER" id="PTHR12817:SF0">
    <property type="entry name" value="GEO08327P1"/>
    <property type="match status" value="1"/>
</dbReference>
<dbReference type="PANTHER" id="PTHR12817">
    <property type="entry name" value="TRAFFICKING PROTEIN PARTICLE COMPLEX SUBUNIT 6B"/>
    <property type="match status" value="1"/>
</dbReference>
<dbReference type="GeneID" id="28937708"/>
<dbReference type="GO" id="GO:0030008">
    <property type="term" value="C:TRAPP complex"/>
    <property type="evidence" value="ECO:0007669"/>
    <property type="project" value="TreeGrafter"/>
</dbReference>
<protein>
    <recommendedName>
        <fullName evidence="4">Trafficking protein particle complex subunit 6B</fullName>
    </recommendedName>
</protein>
<gene>
    <name evidence="2" type="ORF">T552_02985</name>
</gene>
<evidence type="ECO:0000256" key="1">
    <source>
        <dbReference type="ARBA" id="ARBA00006218"/>
    </source>
</evidence>
<dbReference type="RefSeq" id="XP_018224634.1">
    <property type="nucleotide sequence ID" value="XM_018371505.1"/>
</dbReference>
<dbReference type="Gene3D" id="3.30.1380.20">
    <property type="entry name" value="Trafficking protein particle complex subunit 3"/>
    <property type="match status" value="1"/>
</dbReference>
<accession>A0A0W4ZCL9</accession>
<organism evidence="2 3">
    <name type="scientific">Pneumocystis carinii (strain B80)</name>
    <name type="common">Rat pneumocystis pneumonia agent</name>
    <name type="synonym">Pneumocystis carinii f. sp. carinii</name>
    <dbReference type="NCBI Taxonomy" id="1408658"/>
    <lineage>
        <taxon>Eukaryota</taxon>
        <taxon>Fungi</taxon>
        <taxon>Dikarya</taxon>
        <taxon>Ascomycota</taxon>
        <taxon>Taphrinomycotina</taxon>
        <taxon>Pneumocystomycetes</taxon>
        <taxon>Pneumocystaceae</taxon>
        <taxon>Pneumocystis</taxon>
    </lineage>
</organism>
<dbReference type="InterPro" id="IPR024096">
    <property type="entry name" value="NO_sig/Golgi_transp_ligand-bd"/>
</dbReference>
<dbReference type="GO" id="GO:0005802">
    <property type="term" value="C:trans-Golgi network"/>
    <property type="evidence" value="ECO:0007669"/>
    <property type="project" value="TreeGrafter"/>
</dbReference>
<dbReference type="OrthoDB" id="941624at2759"/>
<dbReference type="Proteomes" id="UP000054454">
    <property type="component" value="Unassembled WGS sequence"/>
</dbReference>
<evidence type="ECO:0008006" key="4">
    <source>
        <dbReference type="Google" id="ProtNLM"/>
    </source>
</evidence>